<feature type="region of interest" description="Disordered" evidence="1">
    <location>
        <begin position="97"/>
        <end position="174"/>
    </location>
</feature>
<evidence type="ECO:0000256" key="1">
    <source>
        <dbReference type="SAM" id="MobiDB-lite"/>
    </source>
</evidence>
<sequence length="340" mass="38167">MLLPNHEILTLEGRGNCQDSLQGIVRAFRTQAFAWRYQDREPNQPLASVPPPSHLHFTAKNFPSSILCSFHKRADDALTIRIAVRRAALQPFFAPGFGRRQANPAPPNFKQRTHHHSRNSTLFSSSSRGAAKRRHSLDYTDRRPPSNAVLAAGRLPPPPTRKAADSTTTPPMHCHRAAPRSGAIVLSIQIDVPRAASISRFFLRCAADVIKGKTPYRKFDIWASGERDVEPIGCKRRKMQFYKSKKIFFRCAAYALSSSLFPHLRRSTLSKIQTLALKTSKLLSYTLPHFPALQILSQDFKIARLANFDGDFKLSRLEIPPNSNLQISLVVGKSRSVELP</sequence>
<organism evidence="2 3">
    <name type="scientific">Favolaschia claudopus</name>
    <dbReference type="NCBI Taxonomy" id="2862362"/>
    <lineage>
        <taxon>Eukaryota</taxon>
        <taxon>Fungi</taxon>
        <taxon>Dikarya</taxon>
        <taxon>Basidiomycota</taxon>
        <taxon>Agaricomycotina</taxon>
        <taxon>Agaricomycetes</taxon>
        <taxon>Agaricomycetidae</taxon>
        <taxon>Agaricales</taxon>
        <taxon>Marasmiineae</taxon>
        <taxon>Mycenaceae</taxon>
        <taxon>Favolaschia</taxon>
    </lineage>
</organism>
<proteinExistence type="predicted"/>
<keyword evidence="3" id="KW-1185">Reference proteome</keyword>
<dbReference type="AlphaFoldDB" id="A0AAW0D606"/>
<evidence type="ECO:0000313" key="3">
    <source>
        <dbReference type="Proteomes" id="UP001362999"/>
    </source>
</evidence>
<reference evidence="2 3" key="1">
    <citation type="journal article" date="2024" name="J Genomics">
        <title>Draft genome sequencing and assembly of Favolaschia claudopus CIRM-BRFM 2984 isolated from oak limbs.</title>
        <authorList>
            <person name="Navarro D."/>
            <person name="Drula E."/>
            <person name="Chaduli D."/>
            <person name="Cazenave R."/>
            <person name="Ahrendt S."/>
            <person name="Wang J."/>
            <person name="Lipzen A."/>
            <person name="Daum C."/>
            <person name="Barry K."/>
            <person name="Grigoriev I.V."/>
            <person name="Favel A."/>
            <person name="Rosso M.N."/>
            <person name="Martin F."/>
        </authorList>
    </citation>
    <scope>NUCLEOTIDE SEQUENCE [LARGE SCALE GENOMIC DNA]</scope>
    <source>
        <strain evidence="2 3">CIRM-BRFM 2984</strain>
    </source>
</reference>
<dbReference type="EMBL" id="JAWWNJ010000010">
    <property type="protein sequence ID" value="KAK7046488.1"/>
    <property type="molecule type" value="Genomic_DNA"/>
</dbReference>
<accession>A0AAW0D606</accession>
<comment type="caution">
    <text evidence="2">The sequence shown here is derived from an EMBL/GenBank/DDBJ whole genome shotgun (WGS) entry which is preliminary data.</text>
</comment>
<gene>
    <name evidence="2" type="ORF">R3P38DRAFT_3346170</name>
</gene>
<evidence type="ECO:0000313" key="2">
    <source>
        <dbReference type="EMBL" id="KAK7046488.1"/>
    </source>
</evidence>
<dbReference type="Proteomes" id="UP001362999">
    <property type="component" value="Unassembled WGS sequence"/>
</dbReference>
<name>A0AAW0D606_9AGAR</name>
<protein>
    <submittedName>
        <fullName evidence="2">Uncharacterized protein</fullName>
    </submittedName>
</protein>